<comment type="similarity">
    <text evidence="10">Belongs to the SGF11 family.</text>
</comment>
<dbReference type="PANTHER" id="PTHR46367:SF1">
    <property type="entry name" value="ATAXIN-7-LIKE PROTEIN 3"/>
    <property type="match status" value="1"/>
</dbReference>
<keyword evidence="9" id="KW-0539">Nucleus</keyword>
<dbReference type="GO" id="GO:0003713">
    <property type="term" value="F:transcription coactivator activity"/>
    <property type="evidence" value="ECO:0007669"/>
    <property type="project" value="TreeGrafter"/>
</dbReference>
<keyword evidence="4" id="KW-0862">Zinc</keyword>
<protein>
    <recommendedName>
        <fullName evidence="10">SAGA-associated factor 11</fullName>
    </recommendedName>
</protein>
<evidence type="ECO:0000256" key="9">
    <source>
        <dbReference type="ARBA" id="ARBA00023242"/>
    </source>
</evidence>
<evidence type="ECO:0000313" key="12">
    <source>
        <dbReference type="Proteomes" id="UP000887575"/>
    </source>
</evidence>
<reference evidence="13" key="1">
    <citation type="submission" date="2024-02" db="UniProtKB">
        <authorList>
            <consortium name="WormBaseParasite"/>
        </authorList>
    </citation>
    <scope>IDENTIFICATION</scope>
</reference>
<dbReference type="InterPro" id="IPR051078">
    <property type="entry name" value="SGF11"/>
</dbReference>
<dbReference type="PANTHER" id="PTHR46367">
    <property type="entry name" value="ATAXIN-7-LIKE PROTEIN 3"/>
    <property type="match status" value="1"/>
</dbReference>
<evidence type="ECO:0000256" key="6">
    <source>
        <dbReference type="ARBA" id="ARBA00023015"/>
    </source>
</evidence>
<evidence type="ECO:0000256" key="10">
    <source>
        <dbReference type="RuleBase" id="RU261113"/>
    </source>
</evidence>
<organism evidence="12 13">
    <name type="scientific">Mesorhabditis belari</name>
    <dbReference type="NCBI Taxonomy" id="2138241"/>
    <lineage>
        <taxon>Eukaryota</taxon>
        <taxon>Metazoa</taxon>
        <taxon>Ecdysozoa</taxon>
        <taxon>Nematoda</taxon>
        <taxon>Chromadorea</taxon>
        <taxon>Rhabditida</taxon>
        <taxon>Rhabditina</taxon>
        <taxon>Rhabditomorpha</taxon>
        <taxon>Rhabditoidea</taxon>
        <taxon>Rhabditidae</taxon>
        <taxon>Mesorhabditinae</taxon>
        <taxon>Mesorhabditis</taxon>
    </lineage>
</organism>
<dbReference type="GO" id="GO:0006325">
    <property type="term" value="P:chromatin organization"/>
    <property type="evidence" value="ECO:0007669"/>
    <property type="project" value="UniProtKB-KW"/>
</dbReference>
<keyword evidence="7 10" id="KW-0010">Activator</keyword>
<proteinExistence type="inferred from homology"/>
<accession>A0AAF3FH17</accession>
<evidence type="ECO:0000256" key="3">
    <source>
        <dbReference type="ARBA" id="ARBA00022771"/>
    </source>
</evidence>
<keyword evidence="6" id="KW-0805">Transcription regulation</keyword>
<evidence type="ECO:0000256" key="2">
    <source>
        <dbReference type="ARBA" id="ARBA00022723"/>
    </source>
</evidence>
<dbReference type="Gene3D" id="3.30.160.60">
    <property type="entry name" value="Classic Zinc Finger"/>
    <property type="match status" value="1"/>
</dbReference>
<dbReference type="Proteomes" id="UP000887575">
    <property type="component" value="Unassembled WGS sequence"/>
</dbReference>
<keyword evidence="5" id="KW-0156">Chromatin regulator</keyword>
<dbReference type="InterPro" id="IPR013246">
    <property type="entry name" value="SAGA_su_Sgf11"/>
</dbReference>
<dbReference type="GO" id="GO:0000124">
    <property type="term" value="C:SAGA complex"/>
    <property type="evidence" value="ECO:0007669"/>
    <property type="project" value="TreeGrafter"/>
</dbReference>
<evidence type="ECO:0000256" key="1">
    <source>
        <dbReference type="ARBA" id="ARBA00004123"/>
    </source>
</evidence>
<name>A0AAF3FH17_9BILA</name>
<evidence type="ECO:0000256" key="5">
    <source>
        <dbReference type="ARBA" id="ARBA00022853"/>
    </source>
</evidence>
<dbReference type="WBParaSite" id="MBELARI_LOCUS5365">
    <property type="protein sequence ID" value="MBELARI_LOCUS5365"/>
    <property type="gene ID" value="MBELARI_LOCUS5365"/>
</dbReference>
<evidence type="ECO:0000313" key="13">
    <source>
        <dbReference type="WBParaSite" id="MBELARI_LOCUS5365"/>
    </source>
</evidence>
<evidence type="ECO:0000256" key="8">
    <source>
        <dbReference type="ARBA" id="ARBA00023163"/>
    </source>
</evidence>
<dbReference type="GO" id="GO:0006357">
    <property type="term" value="P:regulation of transcription by RNA polymerase II"/>
    <property type="evidence" value="ECO:0007669"/>
    <property type="project" value="TreeGrafter"/>
</dbReference>
<comment type="function">
    <text evidence="10">Component of the transcription regulatory histone acetylation (HAT) complex SAGA, a multiprotein complex that activates transcription by remodeling chromatin and mediating histone acetylation and deubiquitination. Within the SAGA complex, participates in a subcomplex that specifically deubiquitinates histone H2B. The SAGA complex is recruited to specific gene promoters by activators, where it is required for transcription.</text>
</comment>
<keyword evidence="12" id="KW-1185">Reference proteome</keyword>
<comment type="subcellular location">
    <subcellularLocation>
        <location evidence="1 10">Nucleus</location>
    </subcellularLocation>
</comment>
<dbReference type="GO" id="GO:0071819">
    <property type="term" value="C:DUBm complex"/>
    <property type="evidence" value="ECO:0007669"/>
    <property type="project" value="TreeGrafter"/>
</dbReference>
<dbReference type="GO" id="GO:0008270">
    <property type="term" value="F:zinc ion binding"/>
    <property type="evidence" value="ECO:0007669"/>
    <property type="project" value="UniProtKB-KW"/>
</dbReference>
<feature type="region of interest" description="Disordered" evidence="11">
    <location>
        <begin position="103"/>
        <end position="151"/>
    </location>
</feature>
<sequence>MSINADNADDIAQKLVNDLIDSCTLRECFEVHRRLAINREMGIRQLSPKPHTPKIATFTPSRGKQIECQCTNCGRTIAVTYYAPHLEKCIGMGRRAARRKVQYNEKASESAPGSVQSQFDEEEIEIRSEDEEDWGAAKKKKKRSKNSKKKL</sequence>
<evidence type="ECO:0000256" key="7">
    <source>
        <dbReference type="ARBA" id="ARBA00023159"/>
    </source>
</evidence>
<comment type="subunit">
    <text evidence="10">Component of some SAGA transcription coactivator-HAT complexes.</text>
</comment>
<evidence type="ECO:0000256" key="4">
    <source>
        <dbReference type="ARBA" id="ARBA00022833"/>
    </source>
</evidence>
<feature type="compositionally biased region" description="Basic residues" evidence="11">
    <location>
        <begin position="137"/>
        <end position="151"/>
    </location>
</feature>
<evidence type="ECO:0000256" key="11">
    <source>
        <dbReference type="SAM" id="MobiDB-lite"/>
    </source>
</evidence>
<keyword evidence="2" id="KW-0479">Metal-binding</keyword>
<feature type="compositionally biased region" description="Acidic residues" evidence="11">
    <location>
        <begin position="119"/>
        <end position="134"/>
    </location>
</feature>
<dbReference type="Pfam" id="PF08209">
    <property type="entry name" value="Sgf11"/>
    <property type="match status" value="1"/>
</dbReference>
<keyword evidence="8" id="KW-0804">Transcription</keyword>
<keyword evidence="3" id="KW-0863">Zinc-finger</keyword>
<dbReference type="AlphaFoldDB" id="A0AAF3FH17"/>